<evidence type="ECO:0000313" key="3">
    <source>
        <dbReference type="Proteomes" id="UP000076580"/>
    </source>
</evidence>
<protein>
    <recommendedName>
        <fullName evidence="4">F-box domain-containing protein</fullName>
    </recommendedName>
</protein>
<reference evidence="2 3" key="1">
    <citation type="journal article" date="2016" name="Sci. Rep.">
        <title>Insights into Adaptations to a Near-Obligate Nematode Endoparasitic Lifestyle from the Finished Genome of Drechmeria coniospora.</title>
        <authorList>
            <person name="Zhang L."/>
            <person name="Zhou Z."/>
            <person name="Guo Q."/>
            <person name="Fokkens L."/>
            <person name="Miskei M."/>
            <person name="Pocsi I."/>
            <person name="Zhang W."/>
            <person name="Chen M."/>
            <person name="Wang L."/>
            <person name="Sun Y."/>
            <person name="Donzelli B.G."/>
            <person name="Gibson D.M."/>
            <person name="Nelson D.R."/>
            <person name="Luo J.G."/>
            <person name="Rep M."/>
            <person name="Liu H."/>
            <person name="Yang S."/>
            <person name="Wang J."/>
            <person name="Krasnoff S.B."/>
            <person name="Xu Y."/>
            <person name="Molnar I."/>
            <person name="Lin M."/>
        </authorList>
    </citation>
    <scope>NUCLEOTIDE SEQUENCE [LARGE SCALE GENOMIC DNA]</scope>
    <source>
        <strain evidence="2 3">ARSEF 6962</strain>
    </source>
</reference>
<gene>
    <name evidence="2" type="ORF">DCS_05632</name>
</gene>
<evidence type="ECO:0000313" key="2">
    <source>
        <dbReference type="EMBL" id="KYK58615.1"/>
    </source>
</evidence>
<dbReference type="InParanoid" id="A0A151GNC7"/>
<dbReference type="Gene3D" id="3.80.10.10">
    <property type="entry name" value="Ribonuclease Inhibitor"/>
    <property type="match status" value="1"/>
</dbReference>
<dbReference type="STRING" id="98403.A0A151GNC7"/>
<proteinExistence type="predicted"/>
<accession>A0A151GNC7</accession>
<comment type="caution">
    <text evidence="2">The sequence shown here is derived from an EMBL/GenBank/DDBJ whole genome shotgun (WGS) entry which is preliminary data.</text>
</comment>
<dbReference type="AlphaFoldDB" id="A0A151GNC7"/>
<evidence type="ECO:0000256" key="1">
    <source>
        <dbReference type="SAM" id="MobiDB-lite"/>
    </source>
</evidence>
<dbReference type="RefSeq" id="XP_040657967.1">
    <property type="nucleotide sequence ID" value="XM_040802934.1"/>
</dbReference>
<dbReference type="Proteomes" id="UP000076580">
    <property type="component" value="Chromosome 02"/>
</dbReference>
<name>A0A151GNC7_DRECN</name>
<feature type="region of interest" description="Disordered" evidence="1">
    <location>
        <begin position="1"/>
        <end position="57"/>
    </location>
</feature>
<dbReference type="SUPFAM" id="SSF52047">
    <property type="entry name" value="RNI-like"/>
    <property type="match status" value="1"/>
</dbReference>
<feature type="compositionally biased region" description="Polar residues" evidence="1">
    <location>
        <begin position="111"/>
        <end position="125"/>
    </location>
</feature>
<dbReference type="GeneID" id="63718275"/>
<sequence>MQHHPSPFDPIPELYSMPEHASRRLSRPMARSSTAPNLASPAYPMYPGLQTPGMNRYRTRDSVPIVLNRPRRLSGHPSSNPNANPNTNANLMSAARPDESFDPRARVPSSGLVTSRRSVEQSSWRPTYPQPPRPAGMQGHGAGTLPADVFATLPGEVLEVILQMLKELHLDADAASCATCWMRDLCSLSLCSRKWYGTTRRALYADILIVGQDSPAHKKRFKQSQGSRIMLLRSTLRANRGLASLVRSLKVPIPVSDLVGNPVGAKGATASGSQLEEYEDNVAALVMACPKLERLSGPIFTYGHSFKKIFHALSTRTNLRDMNWLIEPSASSAASPVSQSAERSSPCAAPAEAAKLQPAQEVAFLEQHRNWKRLTTLSIHCLPEATIGQATLLSRTLTVLPCLQNLHLSNLSPDAFNNKNLLSLPALHSLTLSNIPGISSQGLSQFATRANSRSLQSLTLRHTPLTSLPALARILSNLISLTSFALVQSFPPLMPESDSFVLWMMPYLASTTVTKLHWDITSHTQTADLSSDILARSIQAGGFPRLRTLRAPNDPEGSFQSLCRPVERIDLPADRLRSTSSSSWSLDALNTSSSPPAQLVRSPTTVSLPGAAFHAPPSPCTNLVAARLAAQARIESARDGDGFRFHVYVEDEDGSLVNTFGLGRYMGAVGSEIEYHLLPDEGSSDERGGLVDVTDLAGDAGESLTSGREGCDGSWNRREGVFADRREREKWWHAERGRWNKPRLN</sequence>
<feature type="region of interest" description="Disordered" evidence="1">
    <location>
        <begin position="69"/>
        <end position="142"/>
    </location>
</feature>
<organism evidence="2 3">
    <name type="scientific">Drechmeria coniospora</name>
    <name type="common">Nematophagous fungus</name>
    <name type="synonym">Meria coniospora</name>
    <dbReference type="NCBI Taxonomy" id="98403"/>
    <lineage>
        <taxon>Eukaryota</taxon>
        <taxon>Fungi</taxon>
        <taxon>Dikarya</taxon>
        <taxon>Ascomycota</taxon>
        <taxon>Pezizomycotina</taxon>
        <taxon>Sordariomycetes</taxon>
        <taxon>Hypocreomycetidae</taxon>
        <taxon>Hypocreales</taxon>
        <taxon>Ophiocordycipitaceae</taxon>
        <taxon>Drechmeria</taxon>
    </lineage>
</organism>
<feature type="compositionally biased region" description="Basic and acidic residues" evidence="1">
    <location>
        <begin position="96"/>
        <end position="105"/>
    </location>
</feature>
<keyword evidence="3" id="KW-1185">Reference proteome</keyword>
<feature type="compositionally biased region" description="Low complexity" evidence="1">
    <location>
        <begin position="77"/>
        <end position="90"/>
    </location>
</feature>
<dbReference type="EMBL" id="LAYC01000002">
    <property type="protein sequence ID" value="KYK58615.1"/>
    <property type="molecule type" value="Genomic_DNA"/>
</dbReference>
<dbReference type="InterPro" id="IPR032675">
    <property type="entry name" value="LRR_dom_sf"/>
</dbReference>
<dbReference type="OrthoDB" id="3210378at2759"/>
<evidence type="ECO:0008006" key="4">
    <source>
        <dbReference type="Google" id="ProtNLM"/>
    </source>
</evidence>